<keyword evidence="1" id="KW-0472">Membrane</keyword>
<proteinExistence type="predicted"/>
<accession>A0A1B9GTM4</accession>
<evidence type="ECO:0000313" key="2">
    <source>
        <dbReference type="EMBL" id="OCF34414.1"/>
    </source>
</evidence>
<keyword evidence="1" id="KW-0812">Transmembrane</keyword>
<evidence type="ECO:0000256" key="1">
    <source>
        <dbReference type="SAM" id="Phobius"/>
    </source>
</evidence>
<keyword evidence="3" id="KW-1185">Reference proteome</keyword>
<feature type="transmembrane region" description="Helical" evidence="1">
    <location>
        <begin position="6"/>
        <end position="28"/>
    </location>
</feature>
<gene>
    <name evidence="2" type="ORF">I316_03928</name>
</gene>
<dbReference type="Pfam" id="PF08592">
    <property type="entry name" value="Anthrone_oxy"/>
    <property type="match status" value="1"/>
</dbReference>
<evidence type="ECO:0000313" key="3">
    <source>
        <dbReference type="Proteomes" id="UP000092666"/>
    </source>
</evidence>
<feature type="transmembrane region" description="Helical" evidence="1">
    <location>
        <begin position="99"/>
        <end position="122"/>
    </location>
</feature>
<feature type="transmembrane region" description="Helical" evidence="1">
    <location>
        <begin position="65"/>
        <end position="87"/>
    </location>
</feature>
<reference evidence="2 3" key="1">
    <citation type="submission" date="2013-07" db="EMBL/GenBank/DDBJ databases">
        <title>The Genome Sequence of Cryptococcus heveanensis BCC8398.</title>
        <authorList>
            <consortium name="The Broad Institute Genome Sequencing Platform"/>
            <person name="Cuomo C."/>
            <person name="Litvintseva A."/>
            <person name="Chen Y."/>
            <person name="Heitman J."/>
            <person name="Sun S."/>
            <person name="Springer D."/>
            <person name="Dromer F."/>
            <person name="Young S.K."/>
            <person name="Zeng Q."/>
            <person name="Gargeya S."/>
            <person name="Fitzgerald M."/>
            <person name="Abouelleil A."/>
            <person name="Alvarado L."/>
            <person name="Berlin A.M."/>
            <person name="Chapman S.B."/>
            <person name="Dewar J."/>
            <person name="Goldberg J."/>
            <person name="Griggs A."/>
            <person name="Gujja S."/>
            <person name="Hansen M."/>
            <person name="Howarth C."/>
            <person name="Imamovic A."/>
            <person name="Larimer J."/>
            <person name="McCowan C."/>
            <person name="Murphy C."/>
            <person name="Pearson M."/>
            <person name="Priest M."/>
            <person name="Roberts A."/>
            <person name="Saif S."/>
            <person name="Shea T."/>
            <person name="Sykes S."/>
            <person name="Wortman J."/>
            <person name="Nusbaum C."/>
            <person name="Birren B."/>
        </authorList>
    </citation>
    <scope>NUCLEOTIDE SEQUENCE [LARGE SCALE GENOMIC DNA]</scope>
    <source>
        <strain evidence="2 3">BCC8398</strain>
    </source>
</reference>
<dbReference type="Proteomes" id="UP000092666">
    <property type="component" value="Unassembled WGS sequence"/>
</dbReference>
<dbReference type="AlphaFoldDB" id="A0A1B9GTM4"/>
<dbReference type="OrthoDB" id="5954308at2759"/>
<organism evidence="2 3">
    <name type="scientific">Kwoniella heveanensis BCC8398</name>
    <dbReference type="NCBI Taxonomy" id="1296120"/>
    <lineage>
        <taxon>Eukaryota</taxon>
        <taxon>Fungi</taxon>
        <taxon>Dikarya</taxon>
        <taxon>Basidiomycota</taxon>
        <taxon>Agaricomycotina</taxon>
        <taxon>Tremellomycetes</taxon>
        <taxon>Tremellales</taxon>
        <taxon>Cryptococcaceae</taxon>
        <taxon>Kwoniella</taxon>
    </lineage>
</organism>
<reference evidence="3" key="2">
    <citation type="submission" date="2013-12" db="EMBL/GenBank/DDBJ databases">
        <title>Evolution of pathogenesis and genome organization in the Tremellales.</title>
        <authorList>
            <person name="Cuomo C."/>
            <person name="Litvintseva A."/>
            <person name="Heitman J."/>
            <person name="Chen Y."/>
            <person name="Sun S."/>
            <person name="Springer D."/>
            <person name="Dromer F."/>
            <person name="Young S."/>
            <person name="Zeng Q."/>
            <person name="Chapman S."/>
            <person name="Gujja S."/>
            <person name="Saif S."/>
            <person name="Birren B."/>
        </authorList>
    </citation>
    <scope>NUCLEOTIDE SEQUENCE [LARGE SCALE GENOMIC DNA]</scope>
    <source>
        <strain evidence="3">BCC8398</strain>
    </source>
</reference>
<dbReference type="InterPro" id="IPR013901">
    <property type="entry name" value="Anthrone_oxy"/>
</dbReference>
<evidence type="ECO:0008006" key="4">
    <source>
        <dbReference type="Google" id="ProtNLM"/>
    </source>
</evidence>
<sequence>MSFNALLSLPAPSITLALGGLTTSYVFFSNVSDYQRGCIAFLNGRVGPSVNQLDQRGRVRLWAKYFKNAALSVVGTSVVSSLLNLTTAYMHPSANIRQLALWSGLTSLLIFPITALSGLLTVNSRLNALASESDDKQLEFKNETEAKELIAGWESRHLRRMPTYAIACLLSWAAIILDGRV</sequence>
<keyword evidence="1" id="KW-1133">Transmembrane helix</keyword>
<name>A0A1B9GTM4_9TREE</name>
<dbReference type="EMBL" id="KV700125">
    <property type="protein sequence ID" value="OCF34414.1"/>
    <property type="molecule type" value="Genomic_DNA"/>
</dbReference>
<protein>
    <recommendedName>
        <fullName evidence="4">DUF1772-domain-containing protein</fullName>
    </recommendedName>
</protein>